<protein>
    <submittedName>
        <fullName evidence="2">Uncharacterized protein</fullName>
    </submittedName>
</protein>
<accession>A0A6M3KB23</accession>
<dbReference type="EMBL" id="MT141168">
    <property type="protein sequence ID" value="QJA55605.1"/>
    <property type="molecule type" value="Genomic_DNA"/>
</dbReference>
<name>A0A6M3KB23_9ZZZZ</name>
<evidence type="ECO:0000313" key="2">
    <source>
        <dbReference type="EMBL" id="QJA79059.1"/>
    </source>
</evidence>
<organism evidence="2">
    <name type="scientific">viral metagenome</name>
    <dbReference type="NCBI Taxonomy" id="1070528"/>
    <lineage>
        <taxon>unclassified sequences</taxon>
        <taxon>metagenomes</taxon>
        <taxon>organismal metagenomes</taxon>
    </lineage>
</organism>
<dbReference type="EMBL" id="MT142365">
    <property type="protein sequence ID" value="QJA79059.1"/>
    <property type="molecule type" value="Genomic_DNA"/>
</dbReference>
<sequence length="57" mass="6434">MDKLKQLALRRNSLEAYLTAIFSPHLTPASVQDSTRVTTVYLTLSRPSNDKWAINSN</sequence>
<gene>
    <name evidence="2" type="ORF">MM415A00947_0014</name>
    <name evidence="1" type="ORF">MM415B02028_0015</name>
</gene>
<dbReference type="AlphaFoldDB" id="A0A6M3KB23"/>
<evidence type="ECO:0000313" key="1">
    <source>
        <dbReference type="EMBL" id="QJA55605.1"/>
    </source>
</evidence>
<reference evidence="2" key="1">
    <citation type="submission" date="2020-03" db="EMBL/GenBank/DDBJ databases">
        <title>The deep terrestrial virosphere.</title>
        <authorList>
            <person name="Holmfeldt K."/>
            <person name="Nilsson E."/>
            <person name="Simone D."/>
            <person name="Lopez-Fernandez M."/>
            <person name="Wu X."/>
            <person name="de Brujin I."/>
            <person name="Lundin D."/>
            <person name="Andersson A."/>
            <person name="Bertilsson S."/>
            <person name="Dopson M."/>
        </authorList>
    </citation>
    <scope>NUCLEOTIDE SEQUENCE</scope>
    <source>
        <strain evidence="2">MM415A00947</strain>
        <strain evidence="1">MM415B02028</strain>
    </source>
</reference>
<proteinExistence type="predicted"/>